<feature type="domain" description="MULE transposase" evidence="1">
    <location>
        <begin position="2"/>
        <end position="40"/>
    </location>
</feature>
<accession>A0AAW2CPF4</accession>
<dbReference type="PANTHER" id="PTHR47718:SF17">
    <property type="entry name" value="PROTEIN FAR1-RELATED SEQUENCE 5-LIKE"/>
    <property type="match status" value="1"/>
</dbReference>
<protein>
    <recommendedName>
        <fullName evidence="1">MULE transposase domain-containing protein</fullName>
    </recommendedName>
</protein>
<dbReference type="PANTHER" id="PTHR47718">
    <property type="entry name" value="OS01G0519700 PROTEIN"/>
    <property type="match status" value="1"/>
</dbReference>
<evidence type="ECO:0000313" key="2">
    <source>
        <dbReference type="EMBL" id="KAK9999104.1"/>
    </source>
</evidence>
<comment type="caution">
    <text evidence="2">The sequence shown here is derived from an EMBL/GenBank/DDBJ whole genome shotgun (WGS) entry which is preliminary data.</text>
</comment>
<dbReference type="Proteomes" id="UP001459277">
    <property type="component" value="Unassembled WGS sequence"/>
</dbReference>
<organism evidence="2 3">
    <name type="scientific">Lithocarpus litseifolius</name>
    <dbReference type="NCBI Taxonomy" id="425828"/>
    <lineage>
        <taxon>Eukaryota</taxon>
        <taxon>Viridiplantae</taxon>
        <taxon>Streptophyta</taxon>
        <taxon>Embryophyta</taxon>
        <taxon>Tracheophyta</taxon>
        <taxon>Spermatophyta</taxon>
        <taxon>Magnoliopsida</taxon>
        <taxon>eudicotyledons</taxon>
        <taxon>Gunneridae</taxon>
        <taxon>Pentapetalae</taxon>
        <taxon>rosids</taxon>
        <taxon>fabids</taxon>
        <taxon>Fagales</taxon>
        <taxon>Fagaceae</taxon>
        <taxon>Lithocarpus</taxon>
    </lineage>
</organism>
<dbReference type="InterPro" id="IPR018289">
    <property type="entry name" value="MULE_transposase_dom"/>
</dbReference>
<proteinExistence type="predicted"/>
<evidence type="ECO:0000313" key="3">
    <source>
        <dbReference type="Proteomes" id="UP001459277"/>
    </source>
</evidence>
<keyword evidence="3" id="KW-1185">Reference proteome</keyword>
<evidence type="ECO:0000259" key="1">
    <source>
        <dbReference type="Pfam" id="PF10551"/>
    </source>
</evidence>
<gene>
    <name evidence="2" type="ORF">SO802_018707</name>
</gene>
<dbReference type="AlphaFoldDB" id="A0AAW2CPF4"/>
<name>A0AAW2CPF4_9ROSI</name>
<dbReference type="Pfam" id="PF10551">
    <property type="entry name" value="MULE"/>
    <property type="match status" value="1"/>
</dbReference>
<reference evidence="2 3" key="1">
    <citation type="submission" date="2024-01" db="EMBL/GenBank/DDBJ databases">
        <title>A telomere-to-telomere, gap-free genome of sweet tea (Lithocarpus litseifolius).</title>
        <authorList>
            <person name="Zhou J."/>
        </authorList>
    </citation>
    <scope>NUCLEOTIDE SEQUENCE [LARGE SCALE GENOMIC DNA]</scope>
    <source>
        <strain evidence="2">Zhou-2022a</strain>
        <tissue evidence="2">Leaf</tissue>
    </source>
</reference>
<sequence length="144" mass="17152">MGGQQPKSIFTNQDHAMANSIKVVFSKSRHRLCSWHIGKNVQQNLLGLYGNPNFHQRFNKCLNECLTEMEFESTWNNMIEKHNLKDHAWLKRLYKIREKWCPAFNIDFYFAKMEPTQQSESTNSVFHQIMKTSMTLIQVIEFYE</sequence>
<dbReference type="EMBL" id="JAZDWU010000006">
    <property type="protein sequence ID" value="KAK9999104.1"/>
    <property type="molecule type" value="Genomic_DNA"/>
</dbReference>